<dbReference type="NCBIfam" id="TIGR01596">
    <property type="entry name" value="cas3_HD"/>
    <property type="match status" value="1"/>
</dbReference>
<accession>A0A9D2D1V2</accession>
<dbReference type="GO" id="GO:0016887">
    <property type="term" value="F:ATP hydrolysis activity"/>
    <property type="evidence" value="ECO:0007669"/>
    <property type="project" value="TreeGrafter"/>
</dbReference>
<comment type="similarity">
    <text evidence="1">In the N-terminal section; belongs to the CRISPR-associated nuclease Cas3-HD family.</text>
</comment>
<keyword evidence="9" id="KW-0051">Antiviral defense</keyword>
<dbReference type="PANTHER" id="PTHR47962">
    <property type="entry name" value="ATP-DEPENDENT HELICASE LHR-RELATED-RELATED"/>
    <property type="match status" value="1"/>
</dbReference>
<organism evidence="12 13">
    <name type="scientific">Candidatus Eubacterium avistercoris</name>
    <dbReference type="NCBI Taxonomy" id="2838567"/>
    <lineage>
        <taxon>Bacteria</taxon>
        <taxon>Bacillati</taxon>
        <taxon>Bacillota</taxon>
        <taxon>Clostridia</taxon>
        <taxon>Eubacteriales</taxon>
        <taxon>Eubacteriaceae</taxon>
        <taxon>Eubacterium</taxon>
    </lineage>
</organism>
<evidence type="ECO:0000259" key="11">
    <source>
        <dbReference type="PROSITE" id="PS51643"/>
    </source>
</evidence>
<reference evidence="12" key="1">
    <citation type="journal article" date="2021" name="PeerJ">
        <title>Extensive microbial diversity within the chicken gut microbiome revealed by metagenomics and culture.</title>
        <authorList>
            <person name="Gilroy R."/>
            <person name="Ravi A."/>
            <person name="Getino M."/>
            <person name="Pursley I."/>
            <person name="Horton D.L."/>
            <person name="Alikhan N.F."/>
            <person name="Baker D."/>
            <person name="Gharbi K."/>
            <person name="Hall N."/>
            <person name="Watson M."/>
            <person name="Adriaenssens E.M."/>
            <person name="Foster-Nyarko E."/>
            <person name="Jarju S."/>
            <person name="Secka A."/>
            <person name="Antonio M."/>
            <person name="Oren A."/>
            <person name="Chaudhuri R.R."/>
            <person name="La Ragione R."/>
            <person name="Hildebrand F."/>
            <person name="Pallen M.J."/>
        </authorList>
    </citation>
    <scope>NUCLEOTIDE SEQUENCE</scope>
    <source>
        <strain evidence="12">CHK192-9172</strain>
    </source>
</reference>
<evidence type="ECO:0000256" key="5">
    <source>
        <dbReference type="ARBA" id="ARBA00022741"/>
    </source>
</evidence>
<dbReference type="InterPro" id="IPR011545">
    <property type="entry name" value="DEAD/DEAH_box_helicase_dom"/>
</dbReference>
<keyword evidence="8" id="KW-0067">ATP-binding</keyword>
<dbReference type="InterPro" id="IPR006483">
    <property type="entry name" value="CRISPR-assoc_Cas3_HD"/>
</dbReference>
<dbReference type="GO" id="GO:0051607">
    <property type="term" value="P:defense response to virus"/>
    <property type="evidence" value="ECO:0007669"/>
    <property type="project" value="UniProtKB-KW"/>
</dbReference>
<dbReference type="SUPFAM" id="SSF52540">
    <property type="entry name" value="P-loop containing nucleoside triphosphate hydrolases"/>
    <property type="match status" value="1"/>
</dbReference>
<dbReference type="Pfam" id="PF18019">
    <property type="entry name" value="Cas3_HD"/>
    <property type="match status" value="1"/>
</dbReference>
<keyword evidence="4" id="KW-0479">Metal-binding</keyword>
<evidence type="ECO:0000256" key="7">
    <source>
        <dbReference type="ARBA" id="ARBA00022806"/>
    </source>
</evidence>
<proteinExistence type="inferred from homology"/>
<evidence type="ECO:0000259" key="10">
    <source>
        <dbReference type="PROSITE" id="PS51192"/>
    </source>
</evidence>
<dbReference type="InterPro" id="IPR006474">
    <property type="entry name" value="Helicase_Cas3_CRISPR-ass_core"/>
</dbReference>
<evidence type="ECO:0000256" key="1">
    <source>
        <dbReference type="ARBA" id="ARBA00006847"/>
    </source>
</evidence>
<dbReference type="CDD" id="cd17930">
    <property type="entry name" value="DEXHc_cas3"/>
    <property type="match status" value="1"/>
</dbReference>
<dbReference type="SUPFAM" id="SSF109604">
    <property type="entry name" value="HD-domain/PDEase-like"/>
    <property type="match status" value="1"/>
</dbReference>
<dbReference type="InterPro" id="IPR054712">
    <property type="entry name" value="Cas3-like_dom"/>
</dbReference>
<dbReference type="PROSITE" id="PS51643">
    <property type="entry name" value="HD_CAS3"/>
    <property type="match status" value="1"/>
</dbReference>
<dbReference type="GO" id="GO:0005524">
    <property type="term" value="F:ATP binding"/>
    <property type="evidence" value="ECO:0007669"/>
    <property type="project" value="UniProtKB-KW"/>
</dbReference>
<sequence>MYLAERNCPLDILRNIVKVAALLHDAGKTNADFLAYMEDVLQYGEKARKRSIDHASAGARIIEDIAGGTMVSELVGIAVYSHHGLQDCIDMESGETLSEKRRKKDIDFESIKGNYFSVVDRRSFIEYLKKAHMDVQKLNVLISDHMGGMKSSGETDSEKSQYGNKAFYWGMFERLILSVLIDSDWTDTACFFQEEELPERLSDEQTRNIWSDAIVHFNDFMDRLLQKGGGSPLDVHRNEISDLCFQASKQEKKLYRLTVPTGAGKTFASLRFALNHARKYGKKHIIYVAPYNSILEQNAADIRSAVGNDKIVLEHHCNVFYENEDEESRYRKLTESWDSPLIVTTAVQMLNTLFTSRKSSIRRMYNLCNSVIIFDEVQAFPVRGTELFNLAVNFLTCFCNTTVILCSATQPSLASLDENNLYDCIEMVPEMGKYEEAFKRVEIEDKTGLVPGGMRVEDLSIFALKAFEEYHSVLIIVNTKSCARKVYEELKRGCADMCELYHLSTNMCPENRKDELDFIKKDLQAEKPVICVSTQLVEAGVNLSFGCVIRSLSGLDSIIQAAGRCNRHKKLPMGKVYIIKMAQDAENLDKLEDILRAKEASEKLLYYFNKTPEKYGSTLDSGNAVKAYYRQYFKAFGIVPTKYPCYTYDTTLEDLLGMNKKGRIRYQKQHRSHSKPPKLCQAFREAGDTYQVIPEDGKVTVIVPYDQKAEKAIQVLEEHFSPLSEQKRAVRILQRYSVGISEFLLRKLGGAVHRAGDSDVLVLSMDYYNKKEGVLDAPRNRFLNF</sequence>
<dbReference type="NCBIfam" id="TIGR01587">
    <property type="entry name" value="cas3_core"/>
    <property type="match status" value="1"/>
</dbReference>
<evidence type="ECO:0000256" key="9">
    <source>
        <dbReference type="ARBA" id="ARBA00023118"/>
    </source>
</evidence>
<dbReference type="GO" id="GO:0003677">
    <property type="term" value="F:DNA binding"/>
    <property type="evidence" value="ECO:0007669"/>
    <property type="project" value="TreeGrafter"/>
</dbReference>
<keyword evidence="7" id="KW-0347">Helicase</keyword>
<dbReference type="Pfam" id="PF22590">
    <property type="entry name" value="Cas3-like_C_2"/>
    <property type="match status" value="1"/>
</dbReference>
<feature type="domain" description="Helicase ATP-binding" evidence="10">
    <location>
        <begin position="246"/>
        <end position="428"/>
    </location>
</feature>
<name>A0A9D2D1V2_9FIRM</name>
<reference evidence="12" key="2">
    <citation type="submission" date="2021-04" db="EMBL/GenBank/DDBJ databases">
        <authorList>
            <person name="Gilroy R."/>
        </authorList>
    </citation>
    <scope>NUCLEOTIDE SEQUENCE</scope>
    <source>
        <strain evidence="12">CHK192-9172</strain>
    </source>
</reference>
<evidence type="ECO:0000256" key="8">
    <source>
        <dbReference type="ARBA" id="ARBA00022840"/>
    </source>
</evidence>
<dbReference type="InterPro" id="IPR027417">
    <property type="entry name" value="P-loop_NTPase"/>
</dbReference>
<dbReference type="PANTHER" id="PTHR47962:SF5">
    <property type="entry name" value="ATP-DEPENDENT HELICASE LHR-RELATED"/>
    <property type="match status" value="1"/>
</dbReference>
<keyword evidence="6" id="KW-0378">Hydrolase</keyword>
<evidence type="ECO:0000256" key="6">
    <source>
        <dbReference type="ARBA" id="ARBA00022801"/>
    </source>
</evidence>
<protein>
    <submittedName>
        <fullName evidence="12">CRISPR-associated helicase Cas3</fullName>
    </submittedName>
</protein>
<dbReference type="GO" id="GO:0004386">
    <property type="term" value="F:helicase activity"/>
    <property type="evidence" value="ECO:0007669"/>
    <property type="project" value="UniProtKB-KW"/>
</dbReference>
<dbReference type="GO" id="GO:0046872">
    <property type="term" value="F:metal ion binding"/>
    <property type="evidence" value="ECO:0007669"/>
    <property type="project" value="UniProtKB-KW"/>
</dbReference>
<feature type="domain" description="HD Cas3-type" evidence="11">
    <location>
        <begin position="1"/>
        <end position="186"/>
    </location>
</feature>
<evidence type="ECO:0000256" key="3">
    <source>
        <dbReference type="ARBA" id="ARBA00022722"/>
    </source>
</evidence>
<keyword evidence="3" id="KW-0540">Nuclease</keyword>
<dbReference type="CDD" id="cd09641">
    <property type="entry name" value="Cas3''_I"/>
    <property type="match status" value="1"/>
</dbReference>
<dbReference type="AlphaFoldDB" id="A0A9D2D1V2"/>
<dbReference type="InterPro" id="IPR014001">
    <property type="entry name" value="Helicase_ATP-bd"/>
</dbReference>
<dbReference type="InterPro" id="IPR052511">
    <property type="entry name" value="ATP-dep_Helicase"/>
</dbReference>
<dbReference type="SMART" id="SM00487">
    <property type="entry name" value="DEXDc"/>
    <property type="match status" value="1"/>
</dbReference>
<evidence type="ECO:0000256" key="4">
    <source>
        <dbReference type="ARBA" id="ARBA00022723"/>
    </source>
</evidence>
<dbReference type="InterPro" id="IPR038257">
    <property type="entry name" value="CRISPR-assoc_Cas3_HD_sf"/>
</dbReference>
<dbReference type="PROSITE" id="PS51192">
    <property type="entry name" value="HELICASE_ATP_BIND_1"/>
    <property type="match status" value="1"/>
</dbReference>
<dbReference type="GO" id="GO:0004518">
    <property type="term" value="F:nuclease activity"/>
    <property type="evidence" value="ECO:0007669"/>
    <property type="project" value="UniProtKB-KW"/>
</dbReference>
<gene>
    <name evidence="12" type="primary">cas3</name>
    <name evidence="12" type="ORF">IAA08_03475</name>
</gene>
<dbReference type="Gene3D" id="1.10.3210.30">
    <property type="match status" value="1"/>
</dbReference>
<dbReference type="Gene3D" id="3.40.50.300">
    <property type="entry name" value="P-loop containing nucleotide triphosphate hydrolases"/>
    <property type="match status" value="2"/>
</dbReference>
<evidence type="ECO:0000313" key="12">
    <source>
        <dbReference type="EMBL" id="HIZ06980.1"/>
    </source>
</evidence>
<dbReference type="EMBL" id="DXCH01000093">
    <property type="protein sequence ID" value="HIZ06980.1"/>
    <property type="molecule type" value="Genomic_DNA"/>
</dbReference>
<comment type="caution">
    <text evidence="12">The sequence shown here is derived from an EMBL/GenBank/DDBJ whole genome shotgun (WGS) entry which is preliminary data.</text>
</comment>
<comment type="similarity">
    <text evidence="2">In the central section; belongs to the CRISPR-associated helicase Cas3 family.</text>
</comment>
<dbReference type="Pfam" id="PF00270">
    <property type="entry name" value="DEAD"/>
    <property type="match status" value="1"/>
</dbReference>
<evidence type="ECO:0000256" key="2">
    <source>
        <dbReference type="ARBA" id="ARBA00009046"/>
    </source>
</evidence>
<evidence type="ECO:0000313" key="13">
    <source>
        <dbReference type="Proteomes" id="UP000824024"/>
    </source>
</evidence>
<keyword evidence="5" id="KW-0547">Nucleotide-binding</keyword>
<dbReference type="Proteomes" id="UP000824024">
    <property type="component" value="Unassembled WGS sequence"/>
</dbReference>